<proteinExistence type="predicted"/>
<protein>
    <recommendedName>
        <fullName evidence="1">Protein kinase domain-containing protein</fullName>
    </recommendedName>
</protein>
<dbReference type="Proteomes" id="UP000419138">
    <property type="component" value="Unassembled WGS sequence"/>
</dbReference>
<dbReference type="GO" id="GO:0031179">
    <property type="term" value="P:peptide modification"/>
    <property type="evidence" value="ECO:0007669"/>
    <property type="project" value="InterPro"/>
</dbReference>
<accession>A0A646K9X8</accession>
<dbReference type="CDD" id="cd04791">
    <property type="entry name" value="LanC_SerThrkinase"/>
    <property type="match status" value="1"/>
</dbReference>
<dbReference type="SMART" id="SM00220">
    <property type="entry name" value="S_TKc"/>
    <property type="match status" value="1"/>
</dbReference>
<dbReference type="OrthoDB" id="1492512at2"/>
<dbReference type="SUPFAM" id="SSF158745">
    <property type="entry name" value="LanC-like"/>
    <property type="match status" value="1"/>
</dbReference>
<sequence>MEHFFYTFADPESYDEIARWKADPGDSRFRAIRRGLVPVVHADGWQYAQHGIWTAARPGGVPVTGQGWKIHISVTPDNFEALREKVSAFCFARGVPFKFLARYEYVWLVNAKYAPRQVSGKGLVLYPATEEQSIALSGELVGLLADAEGPRILSDLQIDRSVVHVRYGAYTRRYCRTGEGKPILALEHPDGHLVPDRRSVPFKAPSFVVIPDAFKPAAPIADGPVPPYRIDKTLHFSNSGGVYLATDRDTGRRLVLKEARPFAGYDLIGGDSVARAVKEYDAMRTLSALPGIPEAYDQFSWQSHVFTAMEYVDGTTLQEWCAARVPFLVRPDPFAPPTPEDIRGYREDIDAILVKVRRAMDAIWDRGYVFGDLHSGNVMVTPDLDIKLIDLETCLPEDEPRPFPGAPGFTDLTRTGRAADEYALCMLELSCYMPLTHLIRMDGTKLRQIVENCRTWYGLSEEWADRMLRAARRADTALDGPVTLASSHLDDSLGFETWAAQIVTGLRATMDQDRTDRLFRGDYTGFSLSPVSLATGASGVLWSLLGTEGLDVPDLTERVTEWIAVRARESAHRLERGLYDSELGAGYALWKAGRHDHARWLVETSLAKDRDGIGLSVFSGLAGISLAASEMASGPEPLVPEGLAEQLGAELAQRARAYLDRLVQSEQPDVSHFGLMHGVAGIALAVHRHGLRTGDTAAVDLARELLEFELSGYVRCADGSLQFNEAGRRSLGYLEVGSCGAALVLAELTRHEGWTSAQASVVDLVRATGPELMVQSGLFRGRAGFVAGLSTLARNGIAEERARALVDRHTRQLGLHEIRPREGELHFPGSRNFKLSSDLRTGSAGVLTGIAFASGRRDSWLPGVF</sequence>
<dbReference type="Pfam" id="PF25816">
    <property type="entry name" value="RamC_N"/>
    <property type="match status" value="1"/>
</dbReference>
<dbReference type="EMBL" id="VCLA01000002">
    <property type="protein sequence ID" value="MQS98676.1"/>
    <property type="molecule type" value="Genomic_DNA"/>
</dbReference>
<dbReference type="InterPro" id="IPR000719">
    <property type="entry name" value="Prot_kinase_dom"/>
</dbReference>
<keyword evidence="3" id="KW-1185">Reference proteome</keyword>
<feature type="domain" description="Protein kinase" evidence="1">
    <location>
        <begin position="228"/>
        <end position="519"/>
    </location>
</feature>
<dbReference type="InterPro" id="IPR011009">
    <property type="entry name" value="Kinase-like_dom_sf"/>
</dbReference>
<organism evidence="2 3">
    <name type="scientific">Streptomyces jumonjinensis</name>
    <dbReference type="NCBI Taxonomy" id="1945"/>
    <lineage>
        <taxon>Bacteria</taxon>
        <taxon>Bacillati</taxon>
        <taxon>Actinomycetota</taxon>
        <taxon>Actinomycetes</taxon>
        <taxon>Kitasatosporales</taxon>
        <taxon>Streptomycetaceae</taxon>
        <taxon>Streptomyces</taxon>
    </lineage>
</organism>
<name>A0A646K9X8_STRJU</name>
<dbReference type="SUPFAM" id="SSF56112">
    <property type="entry name" value="Protein kinase-like (PK-like)"/>
    <property type="match status" value="1"/>
</dbReference>
<dbReference type="Pfam" id="PF00069">
    <property type="entry name" value="Pkinase"/>
    <property type="match status" value="1"/>
</dbReference>
<reference evidence="2 3" key="1">
    <citation type="submission" date="2019-05" db="EMBL/GenBank/DDBJ databases">
        <title>Comparative genomics and metabolomics analyses of clavulanic acid producing Streptomyces species provides insight into specialized metabolism and evolution of beta-lactam biosynthetic gene clusters.</title>
        <authorList>
            <person name="Moore M.A."/>
            <person name="Cruz-Morales P."/>
            <person name="Barona Gomez F."/>
            <person name="Kapil T."/>
        </authorList>
    </citation>
    <scope>NUCLEOTIDE SEQUENCE [LARGE SCALE GENOMIC DNA]</scope>
    <source>
        <strain evidence="2 3">NRRL 5741</strain>
    </source>
</reference>
<dbReference type="SMART" id="SM01260">
    <property type="entry name" value="LANC_like"/>
    <property type="match status" value="1"/>
</dbReference>
<dbReference type="InterPro" id="IPR058053">
    <property type="entry name" value="RamC_C"/>
</dbReference>
<dbReference type="RefSeq" id="WP_153520459.1">
    <property type="nucleotide sequence ID" value="NZ_JBEPDZ010000013.1"/>
</dbReference>
<dbReference type="NCBIfam" id="NF038151">
    <property type="entry name" value="lanthi_synth_III"/>
    <property type="match status" value="1"/>
</dbReference>
<comment type="caution">
    <text evidence="2">The sequence shown here is derived from an EMBL/GenBank/DDBJ whole genome shotgun (WGS) entry which is preliminary data.</text>
</comment>
<dbReference type="GO" id="GO:0005524">
    <property type="term" value="F:ATP binding"/>
    <property type="evidence" value="ECO:0007669"/>
    <property type="project" value="InterPro"/>
</dbReference>
<evidence type="ECO:0000313" key="2">
    <source>
        <dbReference type="EMBL" id="MQS98676.1"/>
    </source>
</evidence>
<evidence type="ECO:0000313" key="3">
    <source>
        <dbReference type="Proteomes" id="UP000419138"/>
    </source>
</evidence>
<dbReference type="InterPro" id="IPR053524">
    <property type="entry name" value="Aerial_hyphae_peptide-synth"/>
</dbReference>
<dbReference type="InterPro" id="IPR007822">
    <property type="entry name" value="LANC-like"/>
</dbReference>
<evidence type="ECO:0000259" key="1">
    <source>
        <dbReference type="SMART" id="SM00220"/>
    </source>
</evidence>
<dbReference type="Gene3D" id="1.50.10.20">
    <property type="match status" value="1"/>
</dbReference>
<dbReference type="InterPro" id="IPR057929">
    <property type="entry name" value="RamC_N"/>
</dbReference>
<dbReference type="AlphaFoldDB" id="A0A646K9X8"/>
<dbReference type="Gene3D" id="1.10.510.10">
    <property type="entry name" value="Transferase(Phosphotransferase) domain 1"/>
    <property type="match status" value="1"/>
</dbReference>
<gene>
    <name evidence="2" type="ORF">FF041_00205</name>
</gene>
<dbReference type="GO" id="GO:0004672">
    <property type="term" value="F:protein kinase activity"/>
    <property type="evidence" value="ECO:0007669"/>
    <property type="project" value="InterPro"/>
</dbReference>